<dbReference type="PANTHER" id="PTHR22872">
    <property type="entry name" value="BTK-BINDING PROTEIN-RELATED"/>
    <property type="match status" value="1"/>
</dbReference>
<name>A0AA88KEH1_NAELO</name>
<dbReference type="Proteomes" id="UP000816034">
    <property type="component" value="Unassembled WGS sequence"/>
</dbReference>
<dbReference type="PRINTS" id="PR00633">
    <property type="entry name" value="RCCNDNSATION"/>
</dbReference>
<dbReference type="InterPro" id="IPR009091">
    <property type="entry name" value="RCC1/BLIP-II"/>
</dbReference>
<evidence type="ECO:0000256" key="3">
    <source>
        <dbReference type="SAM" id="SignalP"/>
    </source>
</evidence>
<keyword evidence="3" id="KW-0732">Signal</keyword>
<dbReference type="InterPro" id="IPR058923">
    <property type="entry name" value="RCC1-like_dom"/>
</dbReference>
<dbReference type="EMBL" id="PYSW02000038">
    <property type="protein sequence ID" value="KAG2377502.1"/>
    <property type="molecule type" value="Genomic_DNA"/>
</dbReference>
<evidence type="ECO:0000259" key="4">
    <source>
        <dbReference type="PROSITE" id="PS51406"/>
    </source>
</evidence>
<dbReference type="Pfam" id="PF00147">
    <property type="entry name" value="Fibrinogen_C"/>
    <property type="match status" value="1"/>
</dbReference>
<dbReference type="Gene3D" id="2.120.10.80">
    <property type="entry name" value="Kelch-type beta propeller"/>
    <property type="match status" value="1"/>
</dbReference>
<proteinExistence type="predicted"/>
<feature type="domain" description="Fibrinogen C-terminal" evidence="4">
    <location>
        <begin position="939"/>
        <end position="996"/>
    </location>
</feature>
<dbReference type="Pfam" id="PF25390">
    <property type="entry name" value="WD40_RLD"/>
    <property type="match status" value="1"/>
</dbReference>
<dbReference type="PROSITE" id="PS51406">
    <property type="entry name" value="FIBRINOGEN_C_2"/>
    <property type="match status" value="1"/>
</dbReference>
<feature type="repeat" description="RCC1" evidence="2">
    <location>
        <begin position="326"/>
        <end position="381"/>
    </location>
</feature>
<dbReference type="SUPFAM" id="SSF56496">
    <property type="entry name" value="Fibrinogen C-terminal domain-like"/>
    <property type="match status" value="1"/>
</dbReference>
<dbReference type="InterPro" id="IPR036056">
    <property type="entry name" value="Fibrinogen-like_C"/>
</dbReference>
<dbReference type="SUPFAM" id="SSF117281">
    <property type="entry name" value="Kelch motif"/>
    <property type="match status" value="1"/>
</dbReference>
<dbReference type="InterPro" id="IPR015915">
    <property type="entry name" value="Kelch-typ_b-propeller"/>
</dbReference>
<organism evidence="5 6">
    <name type="scientific">Naegleria lovaniensis</name>
    <name type="common">Amoeba</name>
    <dbReference type="NCBI Taxonomy" id="51637"/>
    <lineage>
        <taxon>Eukaryota</taxon>
        <taxon>Discoba</taxon>
        <taxon>Heterolobosea</taxon>
        <taxon>Tetramitia</taxon>
        <taxon>Eutetramitia</taxon>
        <taxon>Vahlkampfiidae</taxon>
        <taxon>Naegleria</taxon>
    </lineage>
</organism>
<evidence type="ECO:0000256" key="2">
    <source>
        <dbReference type="PROSITE-ProRule" id="PRU00235"/>
    </source>
</evidence>
<dbReference type="InterPro" id="IPR014716">
    <property type="entry name" value="Fibrinogen_a/b/g_C_1"/>
</dbReference>
<comment type="caution">
    <text evidence="5">The sequence shown here is derived from an EMBL/GenBank/DDBJ whole genome shotgun (WGS) entry which is preliminary data.</text>
</comment>
<dbReference type="RefSeq" id="XP_044544764.1">
    <property type="nucleotide sequence ID" value="XM_044699598.1"/>
</dbReference>
<dbReference type="Gene3D" id="3.90.215.10">
    <property type="entry name" value="Gamma Fibrinogen, chain A, domain 1"/>
    <property type="match status" value="1"/>
</dbReference>
<protein>
    <recommendedName>
        <fullName evidence="4">Fibrinogen C-terminal domain-containing protein</fullName>
    </recommendedName>
</protein>
<dbReference type="InterPro" id="IPR000408">
    <property type="entry name" value="Reg_chr_condens"/>
</dbReference>
<evidence type="ECO:0000313" key="5">
    <source>
        <dbReference type="EMBL" id="KAG2377502.1"/>
    </source>
</evidence>
<dbReference type="InterPro" id="IPR002181">
    <property type="entry name" value="Fibrinogen_a/b/g_C_dom"/>
</dbReference>
<feature type="repeat" description="RCC1" evidence="2">
    <location>
        <begin position="436"/>
        <end position="490"/>
    </location>
</feature>
<evidence type="ECO:0000256" key="1">
    <source>
        <dbReference type="ARBA" id="ARBA00022737"/>
    </source>
</evidence>
<dbReference type="PANTHER" id="PTHR22872:SF2">
    <property type="entry name" value="INHIBITOR OF BRUTON TYROSINE KINASE"/>
    <property type="match status" value="1"/>
</dbReference>
<dbReference type="GeneID" id="68101867"/>
<dbReference type="Gene3D" id="2.130.10.30">
    <property type="entry name" value="Regulator of chromosome condensation 1/beta-lactamase-inhibitor protein II"/>
    <property type="match status" value="2"/>
</dbReference>
<keyword evidence="6" id="KW-1185">Reference proteome</keyword>
<dbReference type="PROSITE" id="PS00626">
    <property type="entry name" value="RCC1_2"/>
    <property type="match status" value="1"/>
</dbReference>
<feature type="signal peptide" evidence="3">
    <location>
        <begin position="1"/>
        <end position="26"/>
    </location>
</feature>
<dbReference type="PROSITE" id="PS00022">
    <property type="entry name" value="EGF_1"/>
    <property type="match status" value="1"/>
</dbReference>
<dbReference type="InterPro" id="IPR000742">
    <property type="entry name" value="EGF"/>
</dbReference>
<dbReference type="AlphaFoldDB" id="A0AA88KEH1"/>
<accession>A0AA88KEH1</accession>
<dbReference type="PROSITE" id="PS50012">
    <property type="entry name" value="RCC1_3"/>
    <property type="match status" value="4"/>
</dbReference>
<feature type="repeat" description="RCC1" evidence="2">
    <location>
        <begin position="382"/>
        <end position="435"/>
    </location>
</feature>
<feature type="repeat" description="RCC1" evidence="2">
    <location>
        <begin position="491"/>
        <end position="542"/>
    </location>
</feature>
<sequence length="1189" mass="133145">MTGPTTTTKVGALLLATLVLLLNVFQLNNNSPSFVVGMDTDNRVQELEMQLARILKDKQQSYITVLETNLKTELKEFFESKSKQRLVNTKDALDKASVVLDTLDINSTVFDQMNILKRQELVKAMSLELELTNLITLTKHSIDSLGYDVATLVNNYTQQTYSDELFFRQMDFERTQNEHFHLNSKPGLFQQLETANQLNITRIRNRISAGLEHVLVLMPNGKLYSTGVYYEGNLGRTVQDSRLMYKYPVEGLDGLEVYQFEANRYSNLVLTNKGVYSFGLNDRSQLATGGTKTKVQATFVNGFSMGNKIEQIALGYSSGYAIDEYGKLWAWGANDQGQLGDRTFDEKNRPFAVYQLLGPLRNSTVVRVCAGQSHGIALTSDNILVSFGNNTFGQLGTNDTVSQGEPVKVKLRNLEGRKITDIQCGTKHNLLLTSDGLVFSWGSNENGQIGDNSTLDSLSPKFVSYLYNNLSCVAERIHTRGFVNFVVCSDKRLFSWGKNDIGQTGTGSIGSNILLPTLVRHSLQPIVDITSNEDNSYIFYADGSIQATGKCPNTLMFMNHECMDLNPPFWSGVSVPKRFVYHIGGNFTNVNHQNNMNLVWYHRKPIYFDMGDLAYLLKQENTIPTRRNNGFNMYVSNITKGDYDWKLVEFNAKTGTGFPDSIYNSHLLKHNEYVYLFGGFVNDEVSDRVYRCPIYDLQNDWELCNFTLPFPVASGMLVPIGDYAYIFGGITSLYSYNSSIDFAPKANSVVSQKIMRAPLTDLTSWETMNDELPVPIHSAFWEIVGNYIYLFGGARTVGTSQINIFRATLQTPWVWEHTFGILPYYMINTGQVASTNDTMYAFGGTNATTGVGGPYMAFGNKTDITGSWMAIHDPSRTQAWCKKYPLLCFYCFGVEASNPNVCSAAGRCLDYDTCHCYNGRFGSKCEKFGIVAVSGVRKYADGTYAISCNRYRKPTNTSLVYQGIIGDGWYWIKPDYTSNPIQVYCDMTTDGGGWTVYYTVGQTYSTVNLLTATPSNGLDFNKEGYFSDLRRVPFTDVMFATNNQKHWFKRKTANSIIVNNYRSGFILNTNFGDPYTSPYYGGTLDSGGLFEGYIDGAKDTTTDYKLSLTDKTLWEGDIPLSAGIWIVEYNFRGSKGYRANAVGITKKSVCNWGGCTYSCCGDYVATGICFKESSFLGCATTTPMTVYIR</sequence>
<feature type="chain" id="PRO_5041643830" description="Fibrinogen C-terminal domain-containing protein" evidence="3">
    <location>
        <begin position="27"/>
        <end position="1189"/>
    </location>
</feature>
<keyword evidence="1" id="KW-0677">Repeat</keyword>
<evidence type="ECO:0000313" key="6">
    <source>
        <dbReference type="Proteomes" id="UP000816034"/>
    </source>
</evidence>
<reference evidence="5 6" key="1">
    <citation type="journal article" date="2018" name="BMC Genomics">
        <title>The genome of Naegleria lovaniensis, the basis for a comparative approach to unravel pathogenicity factors of the human pathogenic amoeba N. fowleri.</title>
        <authorList>
            <person name="Liechti N."/>
            <person name="Schurch N."/>
            <person name="Bruggmann R."/>
            <person name="Wittwer M."/>
        </authorList>
    </citation>
    <scope>NUCLEOTIDE SEQUENCE [LARGE SCALE GENOMIC DNA]</scope>
    <source>
        <strain evidence="5 6">ATCC 30569</strain>
    </source>
</reference>
<dbReference type="SUPFAM" id="SSF50985">
    <property type="entry name" value="RCC1/BLIP-II"/>
    <property type="match status" value="1"/>
</dbReference>
<gene>
    <name evidence="5" type="ORF">C9374_009413</name>
</gene>
<dbReference type="NCBIfam" id="NF040941">
    <property type="entry name" value="GGGWT_bact"/>
    <property type="match status" value="1"/>
</dbReference>
<dbReference type="InterPro" id="IPR051625">
    <property type="entry name" value="Signaling_Regulatory_Domain"/>
</dbReference>